<keyword evidence="7" id="KW-1133">Transmembrane helix</keyword>
<comment type="subcellular location">
    <subcellularLocation>
        <location evidence="1">Mitochondrion inner membrane</location>
        <topology evidence="1">Multi-pass membrane protein</topology>
    </subcellularLocation>
</comment>
<evidence type="ECO:0000313" key="13">
    <source>
        <dbReference type="Proteomes" id="UP001642405"/>
    </source>
</evidence>
<keyword evidence="4 10" id="KW-0812">Transmembrane</keyword>
<evidence type="ECO:0000256" key="10">
    <source>
        <dbReference type="PROSITE-ProRule" id="PRU00282"/>
    </source>
</evidence>
<keyword evidence="6" id="KW-0999">Mitochondrion inner membrane</keyword>
<dbReference type="InterPro" id="IPR050391">
    <property type="entry name" value="Mito_Metabolite_Transporter"/>
</dbReference>
<dbReference type="PANTHER" id="PTHR45618">
    <property type="entry name" value="MITOCHONDRIAL DICARBOXYLATE CARRIER-RELATED"/>
    <property type="match status" value="1"/>
</dbReference>
<dbReference type="InterPro" id="IPR023395">
    <property type="entry name" value="MCP_dom_sf"/>
</dbReference>
<keyword evidence="5" id="KW-0677">Repeat</keyword>
<evidence type="ECO:0000256" key="2">
    <source>
        <dbReference type="ARBA" id="ARBA00006375"/>
    </source>
</evidence>
<keyword evidence="8" id="KW-0496">Mitochondrion</keyword>
<comment type="caution">
    <text evidence="12">The sequence shown here is derived from an EMBL/GenBank/DDBJ whole genome shotgun (WGS) entry which is preliminary data.</text>
</comment>
<dbReference type="InterPro" id="IPR002067">
    <property type="entry name" value="MCP"/>
</dbReference>
<dbReference type="PRINTS" id="PR00926">
    <property type="entry name" value="MITOCARRIER"/>
</dbReference>
<evidence type="ECO:0000256" key="8">
    <source>
        <dbReference type="ARBA" id="ARBA00023128"/>
    </source>
</evidence>
<evidence type="ECO:0000256" key="5">
    <source>
        <dbReference type="ARBA" id="ARBA00022737"/>
    </source>
</evidence>
<evidence type="ECO:0000256" key="4">
    <source>
        <dbReference type="ARBA" id="ARBA00022692"/>
    </source>
</evidence>
<dbReference type="PROSITE" id="PS50920">
    <property type="entry name" value="SOLCAR"/>
    <property type="match status" value="3"/>
</dbReference>
<sequence>MASHKTGPSSVEASAAAAAVKSAPATPVAASKPVSKPASASIHYPFWFGGSASSLAACVTHPMDLVKVRLQMRHGDMPRSMSGTFVHIVRNEGIRGLYSGLSASLLRQLTYSTTRFGLYEAIKGRLEVYAQGRHAEGKAKKAQVSFGALVVAASVAGMAGGFAGNAADVLNVRMQHDAALPVEQRRGYRHALDGLVRLAREEGIVKGWFRGVWPNSMRAAAMTASQLASYDSAKRVLLATTPLTDSLAAHLIASFLAGVAAATVTSPIDVVKTRVMSSHGAHLTTVLGELYAAEGLRWMFKGWVPSFIRLGPHTIFTFVFLEGHRKMYRKMKGLPDPE</sequence>
<evidence type="ECO:0000256" key="11">
    <source>
        <dbReference type="RuleBase" id="RU000488"/>
    </source>
</evidence>
<dbReference type="Gene3D" id="1.50.40.10">
    <property type="entry name" value="Mitochondrial carrier domain"/>
    <property type="match status" value="1"/>
</dbReference>
<keyword evidence="3 11" id="KW-0813">Transport</keyword>
<comment type="similarity">
    <text evidence="2 11">Belongs to the mitochondrial carrier (TC 2.A.29) family.</text>
</comment>
<dbReference type="InterPro" id="IPR018108">
    <property type="entry name" value="MCP_transmembrane"/>
</dbReference>
<evidence type="ECO:0000256" key="7">
    <source>
        <dbReference type="ARBA" id="ARBA00022989"/>
    </source>
</evidence>
<proteinExistence type="inferred from homology"/>
<dbReference type="Pfam" id="PF00153">
    <property type="entry name" value="Mito_carr"/>
    <property type="match status" value="3"/>
</dbReference>
<keyword evidence="13" id="KW-1185">Reference proteome</keyword>
<name>A0ABP0CFZ6_9PEZI</name>
<organism evidence="12 13">
    <name type="scientific">Sporothrix curviconia</name>
    <dbReference type="NCBI Taxonomy" id="1260050"/>
    <lineage>
        <taxon>Eukaryota</taxon>
        <taxon>Fungi</taxon>
        <taxon>Dikarya</taxon>
        <taxon>Ascomycota</taxon>
        <taxon>Pezizomycotina</taxon>
        <taxon>Sordariomycetes</taxon>
        <taxon>Sordariomycetidae</taxon>
        <taxon>Ophiostomatales</taxon>
        <taxon>Ophiostomataceae</taxon>
        <taxon>Sporothrix</taxon>
    </lineage>
</organism>
<feature type="repeat" description="Solcar" evidence="10">
    <location>
        <begin position="40"/>
        <end position="125"/>
    </location>
</feature>
<evidence type="ECO:0000256" key="9">
    <source>
        <dbReference type="ARBA" id="ARBA00023136"/>
    </source>
</evidence>
<feature type="repeat" description="Solcar" evidence="10">
    <location>
        <begin position="144"/>
        <end position="236"/>
    </location>
</feature>
<protein>
    <submittedName>
        <fullName evidence="12">Mitochondrial dicarboxylate transporter</fullName>
    </submittedName>
</protein>
<dbReference type="EMBL" id="CAWUHB010000055">
    <property type="protein sequence ID" value="CAK7230831.1"/>
    <property type="molecule type" value="Genomic_DNA"/>
</dbReference>
<evidence type="ECO:0000256" key="1">
    <source>
        <dbReference type="ARBA" id="ARBA00004448"/>
    </source>
</evidence>
<dbReference type="Proteomes" id="UP001642405">
    <property type="component" value="Unassembled WGS sequence"/>
</dbReference>
<evidence type="ECO:0000313" key="12">
    <source>
        <dbReference type="EMBL" id="CAK7230831.1"/>
    </source>
</evidence>
<gene>
    <name evidence="12" type="primary">DIC1</name>
    <name evidence="12" type="ORF">SCUCBS95973_007707</name>
</gene>
<evidence type="ECO:0000256" key="6">
    <source>
        <dbReference type="ARBA" id="ARBA00022792"/>
    </source>
</evidence>
<evidence type="ECO:0000256" key="3">
    <source>
        <dbReference type="ARBA" id="ARBA00022448"/>
    </source>
</evidence>
<feature type="repeat" description="Solcar" evidence="10">
    <location>
        <begin position="245"/>
        <end position="327"/>
    </location>
</feature>
<keyword evidence="9 10" id="KW-0472">Membrane</keyword>
<accession>A0ABP0CFZ6</accession>
<dbReference type="SUPFAM" id="SSF103506">
    <property type="entry name" value="Mitochondrial carrier"/>
    <property type="match status" value="1"/>
</dbReference>
<reference evidence="12 13" key="1">
    <citation type="submission" date="2024-01" db="EMBL/GenBank/DDBJ databases">
        <authorList>
            <person name="Allen C."/>
            <person name="Tagirdzhanova G."/>
        </authorList>
    </citation>
    <scope>NUCLEOTIDE SEQUENCE [LARGE SCALE GENOMIC DNA]</scope>
</reference>